<dbReference type="EMBL" id="JACHGT010000017">
    <property type="protein sequence ID" value="MBB6038589.1"/>
    <property type="molecule type" value="Genomic_DNA"/>
</dbReference>
<dbReference type="SUPFAM" id="SSF88946">
    <property type="entry name" value="Sigma2 domain of RNA polymerase sigma factors"/>
    <property type="match status" value="1"/>
</dbReference>
<dbReference type="InterPro" id="IPR036388">
    <property type="entry name" value="WH-like_DNA-bd_sf"/>
</dbReference>
<name>A0A841G1N2_9ACTN</name>
<dbReference type="RefSeq" id="WP_184791375.1">
    <property type="nucleotide sequence ID" value="NZ_BONT01000069.1"/>
</dbReference>
<dbReference type="AlphaFoldDB" id="A0A841G1N2"/>
<protein>
    <submittedName>
        <fullName evidence="7">RNA polymerase sigma-70 factor (ECF subfamily)</fullName>
    </submittedName>
</protein>
<dbReference type="Proteomes" id="UP000548476">
    <property type="component" value="Unassembled WGS sequence"/>
</dbReference>
<dbReference type="InterPro" id="IPR013249">
    <property type="entry name" value="RNA_pol_sigma70_r4_t2"/>
</dbReference>
<evidence type="ECO:0000259" key="6">
    <source>
        <dbReference type="Pfam" id="PF08281"/>
    </source>
</evidence>
<sequence>MTRARSLDALLSEVASGDQSAFEELYNLTAPRVFGLTLRVLRNRAMAEEAAQEALLDVWRQAARFDASRGSAISWVLTFAHRRAVDYVRSAQSSADREKTAGFAAPDVPFDEAADTAMRRAEGEQVRDCLRGLTELQRESITLAYYAGLSYPQVAQKLAVGLPTIKARMRDGLIRLRDCLGVR</sequence>
<accession>A0A841G1N2</accession>
<organism evidence="7 8">
    <name type="scientific">Phytomonospora endophytica</name>
    <dbReference type="NCBI Taxonomy" id="714109"/>
    <lineage>
        <taxon>Bacteria</taxon>
        <taxon>Bacillati</taxon>
        <taxon>Actinomycetota</taxon>
        <taxon>Actinomycetes</taxon>
        <taxon>Micromonosporales</taxon>
        <taxon>Micromonosporaceae</taxon>
        <taxon>Phytomonospora</taxon>
    </lineage>
</organism>
<proteinExistence type="inferred from homology"/>
<dbReference type="NCBIfam" id="NF007228">
    <property type="entry name" value="PRK09646.1"/>
    <property type="match status" value="1"/>
</dbReference>
<dbReference type="Gene3D" id="1.10.10.10">
    <property type="entry name" value="Winged helix-like DNA-binding domain superfamily/Winged helix DNA-binding domain"/>
    <property type="match status" value="1"/>
</dbReference>
<keyword evidence="4" id="KW-0804">Transcription</keyword>
<feature type="domain" description="RNA polymerase sigma-70 region 2" evidence="5">
    <location>
        <begin position="25"/>
        <end position="92"/>
    </location>
</feature>
<dbReference type="SUPFAM" id="SSF88659">
    <property type="entry name" value="Sigma3 and sigma4 domains of RNA polymerase sigma factors"/>
    <property type="match status" value="1"/>
</dbReference>
<comment type="similarity">
    <text evidence="1">Belongs to the sigma-70 factor family. ECF subfamily.</text>
</comment>
<dbReference type="InterPro" id="IPR039425">
    <property type="entry name" value="RNA_pol_sigma-70-like"/>
</dbReference>
<dbReference type="Pfam" id="PF08281">
    <property type="entry name" value="Sigma70_r4_2"/>
    <property type="match status" value="1"/>
</dbReference>
<feature type="domain" description="RNA polymerase sigma factor 70 region 4 type 2" evidence="6">
    <location>
        <begin position="124"/>
        <end position="175"/>
    </location>
</feature>
<gene>
    <name evidence="7" type="ORF">HNR73_006475</name>
</gene>
<evidence type="ECO:0000256" key="2">
    <source>
        <dbReference type="ARBA" id="ARBA00023015"/>
    </source>
</evidence>
<dbReference type="InterPro" id="IPR007627">
    <property type="entry name" value="RNA_pol_sigma70_r2"/>
</dbReference>
<keyword evidence="8" id="KW-1185">Reference proteome</keyword>
<evidence type="ECO:0000313" key="7">
    <source>
        <dbReference type="EMBL" id="MBB6038589.1"/>
    </source>
</evidence>
<evidence type="ECO:0000313" key="8">
    <source>
        <dbReference type="Proteomes" id="UP000548476"/>
    </source>
</evidence>
<dbReference type="Pfam" id="PF04542">
    <property type="entry name" value="Sigma70_r2"/>
    <property type="match status" value="1"/>
</dbReference>
<reference evidence="7 8" key="1">
    <citation type="submission" date="2020-08" db="EMBL/GenBank/DDBJ databases">
        <title>Genomic Encyclopedia of Type Strains, Phase IV (KMG-IV): sequencing the most valuable type-strain genomes for metagenomic binning, comparative biology and taxonomic classification.</title>
        <authorList>
            <person name="Goeker M."/>
        </authorList>
    </citation>
    <scope>NUCLEOTIDE SEQUENCE [LARGE SCALE GENOMIC DNA]</scope>
    <source>
        <strain evidence="7 8">YIM 65646</strain>
    </source>
</reference>
<dbReference type="InterPro" id="IPR013324">
    <property type="entry name" value="RNA_pol_sigma_r3/r4-like"/>
</dbReference>
<dbReference type="GO" id="GO:0003677">
    <property type="term" value="F:DNA binding"/>
    <property type="evidence" value="ECO:0007669"/>
    <property type="project" value="InterPro"/>
</dbReference>
<dbReference type="InterPro" id="IPR013325">
    <property type="entry name" value="RNA_pol_sigma_r2"/>
</dbReference>
<dbReference type="InterPro" id="IPR014284">
    <property type="entry name" value="RNA_pol_sigma-70_dom"/>
</dbReference>
<evidence type="ECO:0000259" key="5">
    <source>
        <dbReference type="Pfam" id="PF04542"/>
    </source>
</evidence>
<dbReference type="PANTHER" id="PTHR43133:SF66">
    <property type="entry name" value="ECF RNA POLYMERASE SIGMA FACTOR SIGK"/>
    <property type="match status" value="1"/>
</dbReference>
<comment type="caution">
    <text evidence="7">The sequence shown here is derived from an EMBL/GenBank/DDBJ whole genome shotgun (WGS) entry which is preliminary data.</text>
</comment>
<evidence type="ECO:0000256" key="1">
    <source>
        <dbReference type="ARBA" id="ARBA00010641"/>
    </source>
</evidence>
<dbReference type="GO" id="GO:0006352">
    <property type="term" value="P:DNA-templated transcription initiation"/>
    <property type="evidence" value="ECO:0007669"/>
    <property type="project" value="InterPro"/>
</dbReference>
<keyword evidence="3" id="KW-0731">Sigma factor</keyword>
<dbReference type="GO" id="GO:0016987">
    <property type="term" value="F:sigma factor activity"/>
    <property type="evidence" value="ECO:0007669"/>
    <property type="project" value="UniProtKB-KW"/>
</dbReference>
<evidence type="ECO:0000256" key="3">
    <source>
        <dbReference type="ARBA" id="ARBA00023082"/>
    </source>
</evidence>
<dbReference type="NCBIfam" id="TIGR02937">
    <property type="entry name" value="sigma70-ECF"/>
    <property type="match status" value="1"/>
</dbReference>
<evidence type="ECO:0000256" key="4">
    <source>
        <dbReference type="ARBA" id="ARBA00023163"/>
    </source>
</evidence>
<dbReference type="PANTHER" id="PTHR43133">
    <property type="entry name" value="RNA POLYMERASE ECF-TYPE SIGMA FACTO"/>
    <property type="match status" value="1"/>
</dbReference>
<keyword evidence="2" id="KW-0805">Transcription regulation</keyword>
<dbReference type="Gene3D" id="1.10.1740.10">
    <property type="match status" value="1"/>
</dbReference>